<dbReference type="Pfam" id="PF03135">
    <property type="entry name" value="CagE_TrbE_VirB"/>
    <property type="match status" value="1"/>
</dbReference>
<dbReference type="Gene3D" id="3.40.50.300">
    <property type="entry name" value="P-loop containing nucleotide triphosphate hydrolases"/>
    <property type="match status" value="1"/>
</dbReference>
<accession>A0A9E6ZPC8</accession>
<evidence type="ECO:0000259" key="1">
    <source>
        <dbReference type="Pfam" id="PF03135"/>
    </source>
</evidence>
<evidence type="ECO:0000259" key="2">
    <source>
        <dbReference type="Pfam" id="PF12991"/>
    </source>
</evidence>
<dbReference type="AlphaFoldDB" id="A0A9E6ZPC8"/>
<dbReference type="InterPro" id="IPR022509">
    <property type="entry name" value="Conjugation_ATPase_TraG"/>
</dbReference>
<gene>
    <name evidence="4" type="ORF">MQE35_03830</name>
</gene>
<dbReference type="Proteomes" id="UP000831290">
    <property type="component" value="Chromosome"/>
</dbReference>
<dbReference type="RefSeq" id="WP_255844635.1">
    <property type="nucleotide sequence ID" value="NZ_CP094358.1"/>
</dbReference>
<keyword evidence="5" id="KW-1185">Reference proteome</keyword>
<dbReference type="InterPro" id="IPR053155">
    <property type="entry name" value="F-pilin_assembly_TraC"/>
</dbReference>
<name>A0A9E6ZPC8_9FLAO</name>
<dbReference type="SUPFAM" id="SSF52540">
    <property type="entry name" value="P-loop containing nucleoside triphosphate hydrolases"/>
    <property type="match status" value="1"/>
</dbReference>
<dbReference type="InterPro" id="IPR043964">
    <property type="entry name" value="P-loop_TraG"/>
</dbReference>
<dbReference type="NCBIfam" id="TIGR03783">
    <property type="entry name" value="Bac_Flav_CT_G"/>
    <property type="match status" value="1"/>
</dbReference>
<feature type="domain" description="CagE TrbE VirB component of type IV transporter system central" evidence="1">
    <location>
        <begin position="261"/>
        <end position="355"/>
    </location>
</feature>
<dbReference type="Pfam" id="PF19044">
    <property type="entry name" value="P-loop_TraG"/>
    <property type="match status" value="1"/>
</dbReference>
<proteinExistence type="predicted"/>
<evidence type="ECO:0000313" key="4">
    <source>
        <dbReference type="EMBL" id="UOB18424.1"/>
    </source>
</evidence>
<dbReference type="InterPro" id="IPR027417">
    <property type="entry name" value="P-loop_NTPase"/>
</dbReference>
<organism evidence="4 5">
    <name type="scientific">Abyssalbus ytuae</name>
    <dbReference type="NCBI Taxonomy" id="2926907"/>
    <lineage>
        <taxon>Bacteria</taxon>
        <taxon>Pseudomonadati</taxon>
        <taxon>Bacteroidota</taxon>
        <taxon>Flavobacteriia</taxon>
        <taxon>Flavobacteriales</taxon>
        <taxon>Flavobacteriaceae</taxon>
        <taxon>Abyssalbus</taxon>
    </lineage>
</organism>
<feature type="domain" description="TraG N-terminal Bacteroidetes" evidence="2">
    <location>
        <begin position="3"/>
        <end position="41"/>
    </location>
</feature>
<sequence>MNSSTIDKIFPIYAVENDLLVSKKGDVSIAYKLELPQIFSLDLIALNRINKMFDKIICSLPADTIIQKQDYFYVENLKTPVSNGEHFLSRSDNNFFYEKPALKHECYLFFTKDSKSTVSITSSPKLYEKYIEEMDSFLKTVTSGISYLEKEENFFVKKLNSDEILNILGKYFSLNQEGSESLTDLFFDKRLQVGKNIGEIYAITSSDQLPLILNPTKKHIEFSTQKTNFHIPYIQPICLGLECNHIYNQVIYIEKSEKIFSKLKTKLNQFKSLAILSKENEVTYHQIDELVNNVIEKELKFVNQHFNITLWDISEQQLENNCTKLENSFKDLGITPYQIKHGIKDVYLNNAPGATTNIPQDYRFIGISEQTPLFINFESYNKGNKDGILFCDRKNNAPVRLDLWDEPLKRGHIVNRNRLIFGPSGTGKSFLINHIASQYYEQGHHIVMIDIGNSYKKLCQLVNGKYYAYDVDKPLRFNPFYFNAPEEVTTDKKVFLTSLVLFLWKGEDKFKREEKQIIGLYLDRFYEYIFSHNEVFPNLSSFYEFVDTTEVMEDQNKYFDKISFQLSLKDFHDGKYSQILNSKNRIDLVKERFIVFEMDNIKDHPVLFPLVTMLCIDVIMEKIRQLPEVKKSIFIDECWKPISKGDMAEFIKYLYKTVRKFYGEVAIATQDVEDILDTPAGPAMINNTDTMILLSHKKKMAVKDKFASYLSFTESDLVKLFSTDKREVFIKVGSSSNVYKLSVSPERYACYTSNADENNSILGIFNKTNNMELALKEFTEKK</sequence>
<feature type="domain" description="TraG P-loop" evidence="3">
    <location>
        <begin position="387"/>
        <end position="781"/>
    </location>
</feature>
<dbReference type="InterPro" id="IPR024451">
    <property type="entry name" value="TraG_N_Bacteroidetes"/>
</dbReference>
<dbReference type="PANTHER" id="PTHR38467:SF1">
    <property type="entry name" value="CONJUGATIVE TRANSFER: ASSEMBLY"/>
    <property type="match status" value="1"/>
</dbReference>
<dbReference type="EMBL" id="CP094358">
    <property type="protein sequence ID" value="UOB18424.1"/>
    <property type="molecule type" value="Genomic_DNA"/>
</dbReference>
<dbReference type="PANTHER" id="PTHR38467">
    <property type="match status" value="1"/>
</dbReference>
<dbReference type="GO" id="GO:0005524">
    <property type="term" value="F:ATP binding"/>
    <property type="evidence" value="ECO:0007669"/>
    <property type="project" value="InterPro"/>
</dbReference>
<dbReference type="Gene3D" id="1.10.8.730">
    <property type="match status" value="1"/>
</dbReference>
<evidence type="ECO:0000313" key="5">
    <source>
        <dbReference type="Proteomes" id="UP000831290"/>
    </source>
</evidence>
<evidence type="ECO:0000259" key="3">
    <source>
        <dbReference type="Pfam" id="PF19044"/>
    </source>
</evidence>
<dbReference type="InterPro" id="IPR018145">
    <property type="entry name" value="CagE_TrbE_VirB_cntrl_dom"/>
</dbReference>
<dbReference type="Pfam" id="PF12991">
    <property type="entry name" value="DUF3875"/>
    <property type="match status" value="1"/>
</dbReference>
<dbReference type="KEGG" id="fbm:MQE35_03830"/>
<protein>
    <submittedName>
        <fullName evidence="4">TraG family conjugative transposon ATPase</fullName>
    </submittedName>
</protein>
<reference evidence="4" key="1">
    <citation type="submission" date="2022-03" db="EMBL/GenBank/DDBJ databases">
        <title>Description of Abyssus ytuae gen. nov., sp. nov., a novel member of the family Flavobacteriaceae isolated from the sediment of Mariana Trench.</title>
        <authorList>
            <person name="Zhang J."/>
            <person name="Xu X."/>
        </authorList>
    </citation>
    <scope>NUCLEOTIDE SEQUENCE</scope>
    <source>
        <strain evidence="4">MT3330</strain>
    </source>
</reference>